<keyword evidence="2" id="KW-0812">Transmembrane</keyword>
<dbReference type="Proteomes" id="UP000824072">
    <property type="component" value="Unassembled WGS sequence"/>
</dbReference>
<evidence type="ECO:0000256" key="2">
    <source>
        <dbReference type="SAM" id="Phobius"/>
    </source>
</evidence>
<dbReference type="NCBIfam" id="TIGR01451">
    <property type="entry name" value="B_ant_repeat"/>
    <property type="match status" value="1"/>
</dbReference>
<reference evidence="5" key="1">
    <citation type="submission" date="2020-10" db="EMBL/GenBank/DDBJ databases">
        <authorList>
            <person name="Gilroy R."/>
        </authorList>
    </citation>
    <scope>NUCLEOTIDE SEQUENCE</scope>
    <source>
        <strain evidence="5">ChiHcec3-11533</strain>
    </source>
</reference>
<feature type="region of interest" description="Disordered" evidence="1">
    <location>
        <begin position="516"/>
        <end position="543"/>
    </location>
</feature>
<dbReference type="InterPro" id="IPR055354">
    <property type="entry name" value="DUF7507"/>
</dbReference>
<evidence type="ECO:0000256" key="3">
    <source>
        <dbReference type="SAM" id="SignalP"/>
    </source>
</evidence>
<protein>
    <recommendedName>
        <fullName evidence="4">DUF7507 domain-containing protein</fullName>
    </recommendedName>
</protein>
<proteinExistence type="predicted"/>
<keyword evidence="2" id="KW-0472">Membrane</keyword>
<dbReference type="EMBL" id="DVMU01000007">
    <property type="protein sequence ID" value="HIU32981.1"/>
    <property type="molecule type" value="Genomic_DNA"/>
</dbReference>
<feature type="chain" id="PRO_5039088640" description="DUF7507 domain-containing protein" evidence="3">
    <location>
        <begin position="25"/>
        <end position="543"/>
    </location>
</feature>
<gene>
    <name evidence="5" type="ORF">IAB02_00320</name>
</gene>
<dbReference type="Pfam" id="PF24346">
    <property type="entry name" value="DUF7507"/>
    <property type="match status" value="1"/>
</dbReference>
<feature type="domain" description="DUF7507" evidence="4">
    <location>
        <begin position="143"/>
        <end position="219"/>
    </location>
</feature>
<dbReference type="InterPro" id="IPR047589">
    <property type="entry name" value="DUF11_rpt"/>
</dbReference>
<evidence type="ECO:0000259" key="4">
    <source>
        <dbReference type="Pfam" id="PF24346"/>
    </source>
</evidence>
<sequence length="543" mass="59783">MRRFVWLIALLICALCGQRFVALAETSEAQDQEHILSISLVANPSELVMPGDVTLTFTIVNTSEEYDATNVYLSSSDGLRTEPIGQINAGESQVFNRTHTVTQEELDAGQISYIISHDGLLQSEEKVNYSPTHCLIEKAIAQPGVEFTRQFSSDCARVGDVVTVTYRVRNTGNVQITSLRVRDSLGDFTSGRVDVLDVGESKLFTSKVTVSQEAVSSPTLTYNVPYIGQEDCTQELEDRRIRIAQENLTATLSIDRSEAAYGESAQLQLTLMNLGNVDMYDIRVTDARDGGLIADSLQMIHGCQPLTITRTVAVREDATYQWRVVATSQSGRQVEILTDPVGLALTPSPEEPPLIDVSAETEYSVIDRSGEIEVDVYLTNPGTASVENVVLREDSQGELHTFAVLAPGITCRRVRLSVDEDTELVFTASYANASGEMRLSYAEPLSIRIGRDGVSPIRSQDEESPFGGESVKMGEHSGMFLIMIIVASVVLVALTVALLLSSRKAKRARRQRLAAIKKRQQEELGKTNRFTPVKRPDRNRKAE</sequence>
<keyword evidence="3" id="KW-0732">Signal</keyword>
<reference evidence="5" key="2">
    <citation type="journal article" date="2021" name="PeerJ">
        <title>Extensive microbial diversity within the chicken gut microbiome revealed by metagenomics and culture.</title>
        <authorList>
            <person name="Gilroy R."/>
            <person name="Ravi A."/>
            <person name="Getino M."/>
            <person name="Pursley I."/>
            <person name="Horton D.L."/>
            <person name="Alikhan N.F."/>
            <person name="Baker D."/>
            <person name="Gharbi K."/>
            <person name="Hall N."/>
            <person name="Watson M."/>
            <person name="Adriaenssens E.M."/>
            <person name="Foster-Nyarko E."/>
            <person name="Jarju S."/>
            <person name="Secka A."/>
            <person name="Antonio M."/>
            <person name="Oren A."/>
            <person name="Chaudhuri R.R."/>
            <person name="La Ragione R."/>
            <person name="Hildebrand F."/>
            <person name="Pallen M.J."/>
        </authorList>
    </citation>
    <scope>NUCLEOTIDE SEQUENCE</scope>
    <source>
        <strain evidence="5">ChiHcec3-11533</strain>
    </source>
</reference>
<evidence type="ECO:0000256" key="1">
    <source>
        <dbReference type="SAM" id="MobiDB-lite"/>
    </source>
</evidence>
<feature type="signal peptide" evidence="3">
    <location>
        <begin position="1"/>
        <end position="24"/>
    </location>
</feature>
<keyword evidence="2" id="KW-1133">Transmembrane helix</keyword>
<feature type="transmembrane region" description="Helical" evidence="2">
    <location>
        <begin position="479"/>
        <end position="500"/>
    </location>
</feature>
<evidence type="ECO:0000313" key="5">
    <source>
        <dbReference type="EMBL" id="HIU32981.1"/>
    </source>
</evidence>
<feature type="compositionally biased region" description="Basic and acidic residues" evidence="1">
    <location>
        <begin position="534"/>
        <end position="543"/>
    </location>
</feature>
<evidence type="ECO:0000313" key="6">
    <source>
        <dbReference type="Proteomes" id="UP000824072"/>
    </source>
</evidence>
<comment type="caution">
    <text evidence="5">The sequence shown here is derived from an EMBL/GenBank/DDBJ whole genome shotgun (WGS) entry which is preliminary data.</text>
</comment>
<organism evidence="5 6">
    <name type="scientific">Candidatus Pullichristensenella excrementigallinarum</name>
    <dbReference type="NCBI Taxonomy" id="2840907"/>
    <lineage>
        <taxon>Bacteria</taxon>
        <taxon>Bacillati</taxon>
        <taxon>Bacillota</taxon>
        <taxon>Clostridia</taxon>
        <taxon>Candidatus Pullichristensenella</taxon>
    </lineage>
</organism>
<accession>A0A9D1LBR6</accession>
<dbReference type="AlphaFoldDB" id="A0A9D1LBR6"/>
<name>A0A9D1LBR6_9FIRM</name>